<keyword evidence="2" id="KW-0812">Transmembrane</keyword>
<proteinExistence type="predicted"/>
<sequence>MNQIGRSQMLLVLVGSVLVTALSPLSQIEGPPTLVTSNGARTAAPACNWASGTCAPVQKGTLGQTVKMCYNLNTETERINWNTPPASTDTSDMYNPLGVLLGVVLSLVALAAVLGLLSWWRISRRQQQLRYSTRHELGNHVTSRIHRNSRLSSTSDNVVTSVSEVVERGSHYGPTYAPYDPTLFLPPAYSLAVNDPKYCGDDNLQGPPPSYEETMTLGSESVGGDEASSETRPPDPRPPEGRGDTAASADQTGEIIS</sequence>
<dbReference type="EMBL" id="PZQS01000008">
    <property type="protein sequence ID" value="PVD25534.1"/>
    <property type="molecule type" value="Genomic_DNA"/>
</dbReference>
<feature type="region of interest" description="Disordered" evidence="1">
    <location>
        <begin position="199"/>
        <end position="257"/>
    </location>
</feature>
<feature type="chain" id="PRO_5015617957" evidence="3">
    <location>
        <begin position="22"/>
        <end position="257"/>
    </location>
</feature>
<evidence type="ECO:0000313" key="5">
    <source>
        <dbReference type="Proteomes" id="UP000245119"/>
    </source>
</evidence>
<keyword evidence="5" id="KW-1185">Reference proteome</keyword>
<evidence type="ECO:0000256" key="1">
    <source>
        <dbReference type="SAM" id="MobiDB-lite"/>
    </source>
</evidence>
<feature type="signal peptide" evidence="3">
    <location>
        <begin position="1"/>
        <end position="21"/>
    </location>
</feature>
<evidence type="ECO:0000256" key="3">
    <source>
        <dbReference type="SAM" id="SignalP"/>
    </source>
</evidence>
<keyword evidence="3" id="KW-0732">Signal</keyword>
<evidence type="ECO:0000313" key="4">
    <source>
        <dbReference type="EMBL" id="PVD25534.1"/>
    </source>
</evidence>
<organism evidence="4 5">
    <name type="scientific">Pomacea canaliculata</name>
    <name type="common">Golden apple snail</name>
    <dbReference type="NCBI Taxonomy" id="400727"/>
    <lineage>
        <taxon>Eukaryota</taxon>
        <taxon>Metazoa</taxon>
        <taxon>Spiralia</taxon>
        <taxon>Lophotrochozoa</taxon>
        <taxon>Mollusca</taxon>
        <taxon>Gastropoda</taxon>
        <taxon>Caenogastropoda</taxon>
        <taxon>Architaenioglossa</taxon>
        <taxon>Ampullarioidea</taxon>
        <taxon>Ampullariidae</taxon>
        <taxon>Pomacea</taxon>
    </lineage>
</organism>
<keyword evidence="2" id="KW-0472">Membrane</keyword>
<dbReference type="OrthoDB" id="6159647at2759"/>
<accession>A0A2T7NWJ6</accession>
<comment type="caution">
    <text evidence="4">The sequence shown here is derived from an EMBL/GenBank/DDBJ whole genome shotgun (WGS) entry which is preliminary data.</text>
</comment>
<feature type="transmembrane region" description="Helical" evidence="2">
    <location>
        <begin position="97"/>
        <end position="120"/>
    </location>
</feature>
<keyword evidence="2" id="KW-1133">Transmembrane helix</keyword>
<evidence type="ECO:0000256" key="2">
    <source>
        <dbReference type="SAM" id="Phobius"/>
    </source>
</evidence>
<gene>
    <name evidence="4" type="ORF">C0Q70_13190</name>
</gene>
<name>A0A2T7NWJ6_POMCA</name>
<protein>
    <submittedName>
        <fullName evidence="4">Uncharacterized protein</fullName>
    </submittedName>
</protein>
<reference evidence="4 5" key="1">
    <citation type="submission" date="2018-04" db="EMBL/GenBank/DDBJ databases">
        <title>The genome of golden apple snail Pomacea canaliculata provides insight into stress tolerance and invasive adaptation.</title>
        <authorList>
            <person name="Liu C."/>
            <person name="Liu B."/>
            <person name="Ren Y."/>
            <person name="Zhang Y."/>
            <person name="Wang H."/>
            <person name="Li S."/>
            <person name="Jiang F."/>
            <person name="Yin L."/>
            <person name="Zhang G."/>
            <person name="Qian W."/>
            <person name="Fan W."/>
        </authorList>
    </citation>
    <scope>NUCLEOTIDE SEQUENCE [LARGE SCALE GENOMIC DNA]</scope>
    <source>
        <strain evidence="4">SZHN2017</strain>
        <tissue evidence="4">Muscle</tissue>
    </source>
</reference>
<feature type="compositionally biased region" description="Basic and acidic residues" evidence="1">
    <location>
        <begin position="232"/>
        <end position="243"/>
    </location>
</feature>
<dbReference type="AlphaFoldDB" id="A0A2T7NWJ6"/>
<dbReference type="Proteomes" id="UP000245119">
    <property type="component" value="Linkage Group LG8"/>
</dbReference>